<dbReference type="AlphaFoldDB" id="A0A6G7VLA1"/>
<evidence type="ECO:0000256" key="4">
    <source>
        <dbReference type="ARBA" id="ARBA00022679"/>
    </source>
</evidence>
<dbReference type="RefSeq" id="WP_166190624.1">
    <property type="nucleotide sequence ID" value="NZ_CP049811.1"/>
</dbReference>
<gene>
    <name evidence="7" type="ORF">G8E03_08405</name>
</gene>
<evidence type="ECO:0000256" key="5">
    <source>
        <dbReference type="ARBA" id="ARBA00023136"/>
    </source>
</evidence>
<keyword evidence="5" id="KW-0472">Membrane</keyword>
<dbReference type="CDD" id="cd07984">
    <property type="entry name" value="LPLAT_LABLAT-like"/>
    <property type="match status" value="1"/>
</dbReference>
<protein>
    <submittedName>
        <fullName evidence="7">Lauroyl acyltransferase</fullName>
    </submittedName>
</protein>
<keyword evidence="2" id="KW-1003">Cell membrane</keyword>
<evidence type="ECO:0000256" key="6">
    <source>
        <dbReference type="ARBA" id="ARBA00023315"/>
    </source>
</evidence>
<name>A0A6G7VLA1_9RHOB</name>
<accession>A0A6G7VLA1</accession>
<evidence type="ECO:0000313" key="8">
    <source>
        <dbReference type="Proteomes" id="UP000500791"/>
    </source>
</evidence>
<dbReference type="PANTHER" id="PTHR30606:SF10">
    <property type="entry name" value="PHOSPHATIDYLINOSITOL MANNOSIDE ACYLTRANSFERASE"/>
    <property type="match status" value="1"/>
</dbReference>
<evidence type="ECO:0000256" key="3">
    <source>
        <dbReference type="ARBA" id="ARBA00022519"/>
    </source>
</evidence>
<dbReference type="Proteomes" id="UP000500791">
    <property type="component" value="Chromosome"/>
</dbReference>
<dbReference type="GO" id="GO:0005886">
    <property type="term" value="C:plasma membrane"/>
    <property type="evidence" value="ECO:0007669"/>
    <property type="project" value="UniProtKB-SubCell"/>
</dbReference>
<dbReference type="GO" id="GO:0009247">
    <property type="term" value="P:glycolipid biosynthetic process"/>
    <property type="evidence" value="ECO:0007669"/>
    <property type="project" value="UniProtKB-ARBA"/>
</dbReference>
<evidence type="ECO:0000256" key="1">
    <source>
        <dbReference type="ARBA" id="ARBA00004533"/>
    </source>
</evidence>
<dbReference type="EMBL" id="CP049811">
    <property type="protein sequence ID" value="QIK40784.1"/>
    <property type="molecule type" value="Genomic_DNA"/>
</dbReference>
<keyword evidence="4 7" id="KW-0808">Transferase</keyword>
<evidence type="ECO:0000256" key="2">
    <source>
        <dbReference type="ARBA" id="ARBA00022475"/>
    </source>
</evidence>
<keyword evidence="3" id="KW-0997">Cell inner membrane</keyword>
<keyword evidence="6 7" id="KW-0012">Acyltransferase</keyword>
<dbReference type="GO" id="GO:0016746">
    <property type="term" value="F:acyltransferase activity"/>
    <property type="evidence" value="ECO:0007669"/>
    <property type="project" value="UniProtKB-KW"/>
</dbReference>
<dbReference type="PANTHER" id="PTHR30606">
    <property type="entry name" value="LIPID A BIOSYNTHESIS LAUROYL ACYLTRANSFERASE"/>
    <property type="match status" value="1"/>
</dbReference>
<dbReference type="Pfam" id="PF03279">
    <property type="entry name" value="Lip_A_acyltrans"/>
    <property type="match status" value="1"/>
</dbReference>
<evidence type="ECO:0000313" key="7">
    <source>
        <dbReference type="EMBL" id="QIK40784.1"/>
    </source>
</evidence>
<organism evidence="7 8">
    <name type="scientific">Pontivivens nitratireducens</name>
    <dbReference type="NCBI Taxonomy" id="2758038"/>
    <lineage>
        <taxon>Bacteria</taxon>
        <taxon>Pseudomonadati</taxon>
        <taxon>Pseudomonadota</taxon>
        <taxon>Alphaproteobacteria</taxon>
        <taxon>Rhodobacterales</taxon>
        <taxon>Paracoccaceae</taxon>
        <taxon>Pontivivens</taxon>
    </lineage>
</organism>
<keyword evidence="8" id="KW-1185">Reference proteome</keyword>
<dbReference type="KEGG" id="mon:G8E03_08405"/>
<sequence>MTPRERLTDIGHYLSNGVLRVLGAVLRILPYSRRLRVGSWIGRNLMMRLPTARQRVQANLNLIFPDMSDADRNRLFQGVGDNFGRVMVEEMMMADVIADPSRFRATGAGLEALISAQTEGRGAILVSAHYGNWEGARASALGHGLQIAGVYRTHNNPYYNADFVAALRTLGPDAFSKGRQGTRELVRHLRSGGVAEILVDQKQTGAPLIEFLGQPAETTLTAAKLALSMDIPLIPVISFRADDGESFDSVFAEPVPHTDQETMMRAVNDQLSTWIAQKPEQWFWFHRRWR</sequence>
<proteinExistence type="predicted"/>
<reference evidence="7 8" key="1">
    <citation type="submission" date="2020-03" db="EMBL/GenBank/DDBJ databases">
        <title>Complete genome sequence of Monaibacterium sp. ALG8 with diverse plasmids.</title>
        <authorList>
            <person name="Sun C."/>
        </authorList>
    </citation>
    <scope>NUCLEOTIDE SEQUENCE [LARGE SCALE GENOMIC DNA]</scope>
    <source>
        <strain evidence="7 8">ALG8</strain>
    </source>
</reference>
<comment type="subcellular location">
    <subcellularLocation>
        <location evidence="1">Cell inner membrane</location>
    </subcellularLocation>
</comment>
<dbReference type="InterPro" id="IPR004960">
    <property type="entry name" value="LipA_acyltrans"/>
</dbReference>